<accession>A0AAV7SNR9</accession>
<dbReference type="Proteomes" id="UP001066276">
    <property type="component" value="Chromosome 4_2"/>
</dbReference>
<evidence type="ECO:0000313" key="2">
    <source>
        <dbReference type="Proteomes" id="UP001066276"/>
    </source>
</evidence>
<evidence type="ECO:0000313" key="1">
    <source>
        <dbReference type="EMBL" id="KAJ1165647.1"/>
    </source>
</evidence>
<organism evidence="1 2">
    <name type="scientific">Pleurodeles waltl</name>
    <name type="common">Iberian ribbed newt</name>
    <dbReference type="NCBI Taxonomy" id="8319"/>
    <lineage>
        <taxon>Eukaryota</taxon>
        <taxon>Metazoa</taxon>
        <taxon>Chordata</taxon>
        <taxon>Craniata</taxon>
        <taxon>Vertebrata</taxon>
        <taxon>Euteleostomi</taxon>
        <taxon>Amphibia</taxon>
        <taxon>Batrachia</taxon>
        <taxon>Caudata</taxon>
        <taxon>Salamandroidea</taxon>
        <taxon>Salamandridae</taxon>
        <taxon>Pleurodelinae</taxon>
        <taxon>Pleurodeles</taxon>
    </lineage>
</organism>
<protein>
    <submittedName>
        <fullName evidence="1">Uncharacterized protein</fullName>
    </submittedName>
</protein>
<reference evidence="1" key="1">
    <citation type="journal article" date="2022" name="bioRxiv">
        <title>Sequencing and chromosome-scale assembly of the giantPleurodeles waltlgenome.</title>
        <authorList>
            <person name="Brown T."/>
            <person name="Elewa A."/>
            <person name="Iarovenko S."/>
            <person name="Subramanian E."/>
            <person name="Araus A.J."/>
            <person name="Petzold A."/>
            <person name="Susuki M."/>
            <person name="Suzuki K.-i.T."/>
            <person name="Hayashi T."/>
            <person name="Toyoda A."/>
            <person name="Oliveira C."/>
            <person name="Osipova E."/>
            <person name="Leigh N.D."/>
            <person name="Simon A."/>
            <person name="Yun M.H."/>
        </authorList>
    </citation>
    <scope>NUCLEOTIDE SEQUENCE</scope>
    <source>
        <strain evidence="1">20211129_DDA</strain>
        <tissue evidence="1">Liver</tissue>
    </source>
</reference>
<name>A0AAV7SNR9_PLEWA</name>
<dbReference type="AlphaFoldDB" id="A0AAV7SNR9"/>
<keyword evidence="2" id="KW-1185">Reference proteome</keyword>
<comment type="caution">
    <text evidence="1">The sequence shown here is derived from an EMBL/GenBank/DDBJ whole genome shotgun (WGS) entry which is preliminary data.</text>
</comment>
<dbReference type="EMBL" id="JANPWB010000008">
    <property type="protein sequence ID" value="KAJ1165647.1"/>
    <property type="molecule type" value="Genomic_DNA"/>
</dbReference>
<proteinExistence type="predicted"/>
<gene>
    <name evidence="1" type="ORF">NDU88_006064</name>
</gene>
<sequence>MPPRFLVGTSPPFQEEVRVQFPPTRPRRATTPVVRFTGGWDTRWSPLLFHRGDPMAPSSLCLTCADSPTQLQWAQGSHLVPFQEDQSYCLGHVLLVAPLLLRAQGDPQLQSNTGPALLSLCQVGPGVVPSHKSLAWAPLTLPPPDVGEGGLHQASHSSTGFPRCPSPAAVFRRGPPLSRSRGPPASICSSRGRFPCAALSAPNRAPGSLSRIPGVAATPRRIRLLRSWSILRRLPPPPPLSAAQVCCGGGSWAGLHSIGEIKAPPELSDYASDI</sequence>